<organism evidence="1 2">
    <name type="scientific">Thelephora ganbajun</name>
    <name type="common">Ganba fungus</name>
    <dbReference type="NCBI Taxonomy" id="370292"/>
    <lineage>
        <taxon>Eukaryota</taxon>
        <taxon>Fungi</taxon>
        <taxon>Dikarya</taxon>
        <taxon>Basidiomycota</taxon>
        <taxon>Agaricomycotina</taxon>
        <taxon>Agaricomycetes</taxon>
        <taxon>Thelephorales</taxon>
        <taxon>Thelephoraceae</taxon>
        <taxon>Thelephora</taxon>
    </lineage>
</organism>
<protein>
    <submittedName>
        <fullName evidence="1">Kinase-like protein</fullName>
    </submittedName>
</protein>
<reference evidence="1" key="2">
    <citation type="journal article" date="2020" name="Nat. Commun.">
        <title>Large-scale genome sequencing of mycorrhizal fungi provides insights into the early evolution of symbiotic traits.</title>
        <authorList>
            <person name="Miyauchi S."/>
            <person name="Kiss E."/>
            <person name="Kuo A."/>
            <person name="Drula E."/>
            <person name="Kohler A."/>
            <person name="Sanchez-Garcia M."/>
            <person name="Morin E."/>
            <person name="Andreopoulos B."/>
            <person name="Barry K.W."/>
            <person name="Bonito G."/>
            <person name="Buee M."/>
            <person name="Carver A."/>
            <person name="Chen C."/>
            <person name="Cichocki N."/>
            <person name="Clum A."/>
            <person name="Culley D."/>
            <person name="Crous P.W."/>
            <person name="Fauchery L."/>
            <person name="Girlanda M."/>
            <person name="Hayes R.D."/>
            <person name="Keri Z."/>
            <person name="LaButti K."/>
            <person name="Lipzen A."/>
            <person name="Lombard V."/>
            <person name="Magnuson J."/>
            <person name="Maillard F."/>
            <person name="Murat C."/>
            <person name="Nolan M."/>
            <person name="Ohm R.A."/>
            <person name="Pangilinan J."/>
            <person name="Pereira M.F."/>
            <person name="Perotto S."/>
            <person name="Peter M."/>
            <person name="Pfister S."/>
            <person name="Riley R."/>
            <person name="Sitrit Y."/>
            <person name="Stielow J.B."/>
            <person name="Szollosi G."/>
            <person name="Zifcakova L."/>
            <person name="Stursova M."/>
            <person name="Spatafora J.W."/>
            <person name="Tedersoo L."/>
            <person name="Vaario L.M."/>
            <person name="Yamada A."/>
            <person name="Yan M."/>
            <person name="Wang P."/>
            <person name="Xu J."/>
            <person name="Bruns T."/>
            <person name="Baldrian P."/>
            <person name="Vilgalys R."/>
            <person name="Dunand C."/>
            <person name="Henrissat B."/>
            <person name="Grigoriev I.V."/>
            <person name="Hibbett D."/>
            <person name="Nagy L.G."/>
            <person name="Martin F.M."/>
        </authorList>
    </citation>
    <scope>NUCLEOTIDE SEQUENCE</scope>
    <source>
        <strain evidence="1">P2</strain>
    </source>
</reference>
<reference evidence="1" key="1">
    <citation type="submission" date="2019-10" db="EMBL/GenBank/DDBJ databases">
        <authorList>
            <consortium name="DOE Joint Genome Institute"/>
            <person name="Kuo A."/>
            <person name="Miyauchi S."/>
            <person name="Kiss E."/>
            <person name="Drula E."/>
            <person name="Kohler A."/>
            <person name="Sanchez-Garcia M."/>
            <person name="Andreopoulos B."/>
            <person name="Barry K.W."/>
            <person name="Bonito G."/>
            <person name="Buee M."/>
            <person name="Carver A."/>
            <person name="Chen C."/>
            <person name="Cichocki N."/>
            <person name="Clum A."/>
            <person name="Culley D."/>
            <person name="Crous P.W."/>
            <person name="Fauchery L."/>
            <person name="Girlanda M."/>
            <person name="Hayes R."/>
            <person name="Keri Z."/>
            <person name="Labutti K."/>
            <person name="Lipzen A."/>
            <person name="Lombard V."/>
            <person name="Magnuson J."/>
            <person name="Maillard F."/>
            <person name="Morin E."/>
            <person name="Murat C."/>
            <person name="Nolan M."/>
            <person name="Ohm R."/>
            <person name="Pangilinan J."/>
            <person name="Pereira M."/>
            <person name="Perotto S."/>
            <person name="Peter M."/>
            <person name="Riley R."/>
            <person name="Sitrit Y."/>
            <person name="Stielow B."/>
            <person name="Szollosi G."/>
            <person name="Zifcakova L."/>
            <person name="Stursova M."/>
            <person name="Spatafora J.W."/>
            <person name="Tedersoo L."/>
            <person name="Vaario L.-M."/>
            <person name="Yamada A."/>
            <person name="Yan M."/>
            <person name="Wang P."/>
            <person name="Xu J."/>
            <person name="Bruns T."/>
            <person name="Baldrian P."/>
            <person name="Vilgalys R."/>
            <person name="Henrissat B."/>
            <person name="Grigoriev I.V."/>
            <person name="Hibbett D."/>
            <person name="Nagy L.G."/>
            <person name="Martin F.M."/>
        </authorList>
    </citation>
    <scope>NUCLEOTIDE SEQUENCE</scope>
    <source>
        <strain evidence="1">P2</strain>
    </source>
</reference>
<gene>
    <name evidence="1" type="ORF">BDM02DRAFT_1962918</name>
</gene>
<dbReference type="Proteomes" id="UP000886501">
    <property type="component" value="Unassembled WGS sequence"/>
</dbReference>
<accession>A0ACB6ZI48</accession>
<keyword evidence="2" id="KW-1185">Reference proteome</keyword>
<dbReference type="EMBL" id="MU118002">
    <property type="protein sequence ID" value="KAF9649110.1"/>
    <property type="molecule type" value="Genomic_DNA"/>
</dbReference>
<evidence type="ECO:0000313" key="2">
    <source>
        <dbReference type="Proteomes" id="UP000886501"/>
    </source>
</evidence>
<evidence type="ECO:0000313" key="1">
    <source>
        <dbReference type="EMBL" id="KAF9649110.1"/>
    </source>
</evidence>
<sequence>MHQGNSDAEYDQLGENQKIEGCKHFSHPNVLPVLEVSETLFPLYIMSPWMSDGNILQYTQKNPSANRLMLLAEACHGLSYLHGQDISHGCIAPGNILITQDGRACLGDFGISDGFSDLSFIRFKLGTARYMAPERVSLLNSSPSQKSDVYSLAVTSFTVLTGVWRTALPSNQSGWHSMVAGQHLGYDRHLLEQGPERAMGSPYYMPPVFDVESPGGPEGQVRH</sequence>
<comment type="caution">
    <text evidence="1">The sequence shown here is derived from an EMBL/GenBank/DDBJ whole genome shotgun (WGS) entry which is preliminary data.</text>
</comment>
<name>A0ACB6ZI48_THEGA</name>
<proteinExistence type="predicted"/>